<dbReference type="InterPro" id="IPR041098">
    <property type="entry name" value="Rv2175c_C"/>
</dbReference>
<gene>
    <name evidence="3" type="ORF">CUROG_03770</name>
</gene>
<keyword evidence="4" id="KW-1185">Reference proteome</keyword>
<dbReference type="GO" id="GO:0003677">
    <property type="term" value="F:DNA binding"/>
    <property type="evidence" value="ECO:0007669"/>
    <property type="project" value="UniProtKB-KW"/>
</dbReference>
<protein>
    <submittedName>
        <fullName evidence="3">DNA-binding protein</fullName>
    </submittedName>
</protein>
<dbReference type="AlphaFoldDB" id="A0A5J6Z8Z3"/>
<name>A0A5J6Z8Z3_9CORY</name>
<dbReference type="Pfam" id="PF18367">
    <property type="entry name" value="Rv2175c_C"/>
    <property type="match status" value="1"/>
</dbReference>
<dbReference type="InterPro" id="IPR048576">
    <property type="entry name" value="Rv2175c_wHTH"/>
</dbReference>
<reference evidence="4" key="1">
    <citation type="submission" date="2019-10" db="EMBL/GenBank/DDBJ databases">
        <title>Complete genome sequence of Corynebacterium urogenitalis DSM 108747, isolated from the genital tract of a cow.</title>
        <authorList>
            <person name="Ruckert C."/>
            <person name="Ballas P."/>
            <person name="Wagener K."/>
            <person name="Drillich M."/>
            <person name="Kaempfer P."/>
            <person name="Busse H.-J."/>
            <person name="Ehling-Schulz M."/>
        </authorList>
    </citation>
    <scope>NUCLEOTIDE SEQUENCE [LARGE SCALE GENOMIC DNA]</scope>
    <source>
        <strain evidence="4">LMM 1652</strain>
    </source>
</reference>
<evidence type="ECO:0000313" key="4">
    <source>
        <dbReference type="Proteomes" id="UP000326711"/>
    </source>
</evidence>
<organism evidence="3 4">
    <name type="scientific">Corynebacterium urogenitale</name>
    <dbReference type="NCBI Taxonomy" id="2487892"/>
    <lineage>
        <taxon>Bacteria</taxon>
        <taxon>Bacillati</taxon>
        <taxon>Actinomycetota</taxon>
        <taxon>Actinomycetes</taxon>
        <taxon>Mycobacteriales</taxon>
        <taxon>Corynebacteriaceae</taxon>
        <taxon>Corynebacterium</taxon>
    </lineage>
</organism>
<evidence type="ECO:0000259" key="1">
    <source>
        <dbReference type="Pfam" id="PF18367"/>
    </source>
</evidence>
<feature type="domain" description="Rv2175c C-terminal" evidence="1">
    <location>
        <begin position="85"/>
        <end position="139"/>
    </location>
</feature>
<keyword evidence="3" id="KW-0238">DNA-binding</keyword>
<dbReference type="EMBL" id="CP045032">
    <property type="protein sequence ID" value="QFQ02133.1"/>
    <property type="molecule type" value="Genomic_DNA"/>
</dbReference>
<dbReference type="Pfam" id="PF21531">
    <property type="entry name" value="Rv2175c_wHTH"/>
    <property type="match status" value="1"/>
</dbReference>
<sequence>MWTTVAAVNTEQSKLSEQSVILEQATGGVPAGECVITIPDVAERMDVVVTKVMDLLRKRHLLAVRVNNVRYVPELFFAESGELNKFVPGVISLLADGGYSSREILEFLYESDDSLPGRPIDALHGHLAREVMRRAQAMAI</sequence>
<dbReference type="KEGG" id="cuo:CUROG_03770"/>
<dbReference type="Proteomes" id="UP000326711">
    <property type="component" value="Chromosome"/>
</dbReference>
<accession>A0A5J6Z8Z3</accession>
<feature type="domain" description="DNA-binding protein Rv2175c wHTH" evidence="2">
    <location>
        <begin position="30"/>
        <end position="77"/>
    </location>
</feature>
<evidence type="ECO:0000259" key="2">
    <source>
        <dbReference type="Pfam" id="PF21531"/>
    </source>
</evidence>
<evidence type="ECO:0000313" key="3">
    <source>
        <dbReference type="EMBL" id="QFQ02133.1"/>
    </source>
</evidence>
<proteinExistence type="predicted"/>